<evidence type="ECO:0000259" key="2">
    <source>
        <dbReference type="Pfam" id="PF21365"/>
    </source>
</evidence>
<dbReference type="AlphaFoldDB" id="A0A376LDQ2"/>
<dbReference type="PANTHER" id="PTHR43863:SF2">
    <property type="entry name" value="MALTASE-GLUCOAMYLASE"/>
    <property type="match status" value="1"/>
</dbReference>
<dbReference type="PANTHER" id="PTHR43863">
    <property type="entry name" value="HYDROLASE, PUTATIVE (AFU_ORTHOLOGUE AFUA_1G03140)-RELATED"/>
    <property type="match status" value="1"/>
</dbReference>
<dbReference type="InterPro" id="IPR033403">
    <property type="entry name" value="DUF5110"/>
</dbReference>
<name>A0A376LDQ2_ECOLX</name>
<evidence type="ECO:0000259" key="1">
    <source>
        <dbReference type="Pfam" id="PF17137"/>
    </source>
</evidence>
<dbReference type="Gene3D" id="2.60.40.1180">
    <property type="entry name" value="Golgi alpha-mannosidase II"/>
    <property type="match status" value="2"/>
</dbReference>
<evidence type="ECO:0000313" key="3">
    <source>
        <dbReference type="EMBL" id="STF42418.1"/>
    </source>
</evidence>
<dbReference type="InterPro" id="IPR051816">
    <property type="entry name" value="Glycosyl_Hydrolase_31"/>
</dbReference>
<dbReference type="Pfam" id="PF17137">
    <property type="entry name" value="DUF5110"/>
    <property type="match status" value="1"/>
</dbReference>
<accession>A0A376LDQ2</accession>
<feature type="domain" description="Glycosyl hydrolase family 31 C-terminal" evidence="2">
    <location>
        <begin position="11"/>
        <end position="88"/>
    </location>
</feature>
<evidence type="ECO:0000313" key="4">
    <source>
        <dbReference type="Proteomes" id="UP000254877"/>
    </source>
</evidence>
<dbReference type="EMBL" id="UGAB01000002">
    <property type="protein sequence ID" value="STF42418.1"/>
    <property type="molecule type" value="Genomic_DNA"/>
</dbReference>
<dbReference type="SUPFAM" id="SSF51011">
    <property type="entry name" value="Glycosyl hydrolase domain"/>
    <property type="match status" value="1"/>
</dbReference>
<proteinExistence type="predicted"/>
<dbReference type="Proteomes" id="UP000254877">
    <property type="component" value="Unassembled WGS sequence"/>
</dbReference>
<gene>
    <name evidence="3" type="ORF">NCTC7928_03054</name>
</gene>
<feature type="domain" description="DUF5110" evidence="1">
    <location>
        <begin position="108"/>
        <end position="173"/>
    </location>
</feature>
<reference evidence="3 4" key="1">
    <citation type="submission" date="2018-06" db="EMBL/GenBank/DDBJ databases">
        <authorList>
            <consortium name="Pathogen Informatics"/>
            <person name="Doyle S."/>
        </authorList>
    </citation>
    <scope>NUCLEOTIDE SEQUENCE [LARGE SCALE GENOMIC DNA]</scope>
    <source>
        <strain evidence="3 4">NCTC7928</strain>
    </source>
</reference>
<dbReference type="Pfam" id="PF21365">
    <property type="entry name" value="Glyco_hydro_31_3rd"/>
    <property type="match status" value="1"/>
</dbReference>
<dbReference type="InterPro" id="IPR048395">
    <property type="entry name" value="Glyco_hydro_31_C"/>
</dbReference>
<dbReference type="InterPro" id="IPR013780">
    <property type="entry name" value="Glyco_hydro_b"/>
</dbReference>
<protein>
    <submittedName>
        <fullName evidence="3">Glucosidase</fullName>
    </submittedName>
</protein>
<sequence>MMSQYYVQPSLNHEHDVQTFEECDDFMLGRDILVASVVEAGQRQRRVWLPDNKTGWYDFYNGEWFCGGQWITIDAPLEKLPLLVRAGAGIPLSERITYVSEAEDNHRKLKLFPIKGTGKSTGLLFEDDGETWGYTEGNALWLEWELDCTATTIELRINTHGDYRPAWETLKVIIPQGESRQLLINGIEAYEWNMNLSCND</sequence>
<organism evidence="3 4">
    <name type="scientific">Escherichia coli</name>
    <dbReference type="NCBI Taxonomy" id="562"/>
    <lineage>
        <taxon>Bacteria</taxon>
        <taxon>Pseudomonadati</taxon>
        <taxon>Pseudomonadota</taxon>
        <taxon>Gammaproteobacteria</taxon>
        <taxon>Enterobacterales</taxon>
        <taxon>Enterobacteriaceae</taxon>
        <taxon>Escherichia</taxon>
    </lineage>
</organism>